<accession>A0A3P3XT41</accession>
<dbReference type="InterPro" id="IPR004107">
    <property type="entry name" value="Integrase_SAM-like_N"/>
</dbReference>
<keyword evidence="2 9" id="KW-0963">Cytoplasm</keyword>
<dbReference type="InterPro" id="IPR013762">
    <property type="entry name" value="Integrase-like_cat_sf"/>
</dbReference>
<feature type="domain" description="Tyr recombinase" evidence="10">
    <location>
        <begin position="103"/>
        <end position="288"/>
    </location>
</feature>
<keyword evidence="4 9" id="KW-0159">Chromosome partition</keyword>
<dbReference type="GO" id="GO:0009037">
    <property type="term" value="F:tyrosine-based site-specific recombinase activity"/>
    <property type="evidence" value="ECO:0007669"/>
    <property type="project" value="UniProtKB-UniRule"/>
</dbReference>
<dbReference type="InterPro" id="IPR002104">
    <property type="entry name" value="Integrase_catalytic"/>
</dbReference>
<dbReference type="InterPro" id="IPR023009">
    <property type="entry name" value="Tyrosine_recombinase_XerC/XerD"/>
</dbReference>
<feature type="active site" description="O-(3'-phospho-DNA)-tyrosine intermediate" evidence="9">
    <location>
        <position position="275"/>
    </location>
</feature>
<dbReference type="PROSITE" id="PS51898">
    <property type="entry name" value="TYR_RECOMBINASE"/>
    <property type="match status" value="1"/>
</dbReference>
<keyword evidence="7 9" id="KW-0233">DNA recombination</keyword>
<dbReference type="GO" id="GO:0051301">
    <property type="term" value="P:cell division"/>
    <property type="evidence" value="ECO:0007669"/>
    <property type="project" value="UniProtKB-KW"/>
</dbReference>
<keyword evidence="8 9" id="KW-0131">Cell cycle</keyword>
<dbReference type="InterPro" id="IPR011010">
    <property type="entry name" value="DNA_brk_join_enz"/>
</dbReference>
<evidence type="ECO:0000256" key="4">
    <source>
        <dbReference type="ARBA" id="ARBA00022829"/>
    </source>
</evidence>
<evidence type="ECO:0000256" key="7">
    <source>
        <dbReference type="ARBA" id="ARBA00023172"/>
    </source>
</evidence>
<gene>
    <name evidence="9 12" type="primary">xerC</name>
    <name evidence="12" type="ORF">SPIRO4BDMA_50967</name>
</gene>
<evidence type="ECO:0000259" key="10">
    <source>
        <dbReference type="PROSITE" id="PS51898"/>
    </source>
</evidence>
<evidence type="ECO:0000256" key="9">
    <source>
        <dbReference type="HAMAP-Rule" id="MF_01808"/>
    </source>
</evidence>
<dbReference type="GO" id="GO:0007059">
    <property type="term" value="P:chromosome segregation"/>
    <property type="evidence" value="ECO:0007669"/>
    <property type="project" value="UniProtKB-UniRule"/>
</dbReference>
<evidence type="ECO:0000256" key="5">
    <source>
        <dbReference type="ARBA" id="ARBA00022908"/>
    </source>
</evidence>
<dbReference type="InterPro" id="IPR044068">
    <property type="entry name" value="CB"/>
</dbReference>
<feature type="active site" evidence="9">
    <location>
        <position position="143"/>
    </location>
</feature>
<dbReference type="InterPro" id="IPR010998">
    <property type="entry name" value="Integrase_recombinase_N"/>
</dbReference>
<feature type="domain" description="Core-binding (CB)" evidence="11">
    <location>
        <begin position="1"/>
        <end position="82"/>
    </location>
</feature>
<dbReference type="Gene3D" id="1.10.443.10">
    <property type="entry name" value="Intergrase catalytic core"/>
    <property type="match status" value="1"/>
</dbReference>
<keyword evidence="6 9" id="KW-0238">DNA-binding</keyword>
<evidence type="ECO:0000256" key="2">
    <source>
        <dbReference type="ARBA" id="ARBA00022490"/>
    </source>
</evidence>
<dbReference type="PROSITE" id="PS51900">
    <property type="entry name" value="CB"/>
    <property type="match status" value="1"/>
</dbReference>
<dbReference type="PANTHER" id="PTHR30349">
    <property type="entry name" value="PHAGE INTEGRASE-RELATED"/>
    <property type="match status" value="1"/>
</dbReference>
<evidence type="ECO:0000256" key="6">
    <source>
        <dbReference type="ARBA" id="ARBA00023125"/>
    </source>
</evidence>
<dbReference type="InterPro" id="IPR050090">
    <property type="entry name" value="Tyrosine_recombinase_XerCD"/>
</dbReference>
<dbReference type="PANTHER" id="PTHR30349:SF41">
    <property type="entry name" value="INTEGRASE_RECOMBINASE PROTEIN MJ0367-RELATED"/>
    <property type="match status" value="1"/>
</dbReference>
<feature type="active site" evidence="9">
    <location>
        <position position="167"/>
    </location>
</feature>
<dbReference type="HAMAP" id="MF_01808">
    <property type="entry name" value="Recomb_XerC_XerD"/>
    <property type="match status" value="1"/>
</dbReference>
<evidence type="ECO:0000256" key="8">
    <source>
        <dbReference type="ARBA" id="ARBA00023306"/>
    </source>
</evidence>
<keyword evidence="5 9" id="KW-0229">DNA integration</keyword>
<dbReference type="Gene3D" id="1.10.150.130">
    <property type="match status" value="1"/>
</dbReference>
<dbReference type="Pfam" id="PF00589">
    <property type="entry name" value="Phage_integrase"/>
    <property type="match status" value="1"/>
</dbReference>
<evidence type="ECO:0000256" key="3">
    <source>
        <dbReference type="ARBA" id="ARBA00022618"/>
    </source>
</evidence>
<dbReference type="GO" id="GO:0006313">
    <property type="term" value="P:DNA transposition"/>
    <property type="evidence" value="ECO:0007669"/>
    <property type="project" value="UniProtKB-UniRule"/>
</dbReference>
<comment type="similarity">
    <text evidence="9">Belongs to the 'phage' integrase family. XerC subfamily.</text>
</comment>
<protein>
    <recommendedName>
        <fullName evidence="9">Tyrosine recombinase XerC</fullName>
    </recommendedName>
</protein>
<dbReference type="GO" id="GO:0003677">
    <property type="term" value="F:DNA binding"/>
    <property type="evidence" value="ECO:0007669"/>
    <property type="project" value="UniProtKB-UniRule"/>
</dbReference>
<dbReference type="AlphaFoldDB" id="A0A3P3XT41"/>
<dbReference type="NCBIfam" id="NF001399">
    <property type="entry name" value="PRK00283.1"/>
    <property type="match status" value="1"/>
</dbReference>
<comment type="subcellular location">
    <subcellularLocation>
        <location evidence="1 9">Cytoplasm</location>
    </subcellularLocation>
</comment>
<evidence type="ECO:0000313" key="12">
    <source>
        <dbReference type="EMBL" id="SLM19452.1"/>
    </source>
</evidence>
<dbReference type="Pfam" id="PF02899">
    <property type="entry name" value="Phage_int_SAM_1"/>
    <property type="match status" value="1"/>
</dbReference>
<dbReference type="EMBL" id="FWDO01000005">
    <property type="protein sequence ID" value="SLM19452.1"/>
    <property type="molecule type" value="Genomic_DNA"/>
</dbReference>
<comment type="function">
    <text evidence="9">Site-specific tyrosine recombinase, which acts by catalyzing the cutting and rejoining of the recombining DNA molecules. The XerC-XerD complex is essential to convert dimers of the bacterial chromosome into monomers to permit their segregation at cell division. It also contributes to the segregational stability of plasmids.</text>
</comment>
<dbReference type="CDD" id="cd00798">
    <property type="entry name" value="INT_XerDC_C"/>
    <property type="match status" value="1"/>
</dbReference>
<reference evidence="12" key="1">
    <citation type="submission" date="2017-02" db="EMBL/GenBank/DDBJ databases">
        <authorList>
            <person name="Regsiter A."/>
            <person name="William W."/>
        </authorList>
    </citation>
    <scope>NUCLEOTIDE SEQUENCE</scope>
    <source>
        <strain evidence="12">BdmA 4</strain>
    </source>
</reference>
<evidence type="ECO:0000259" key="11">
    <source>
        <dbReference type="PROSITE" id="PS51900"/>
    </source>
</evidence>
<comment type="subunit">
    <text evidence="9">Forms a cyclic heterotetrameric complex composed of two molecules of XerC and two molecules of XerD.</text>
</comment>
<proteinExistence type="inferred from homology"/>
<feature type="active site" evidence="9">
    <location>
        <position position="243"/>
    </location>
</feature>
<keyword evidence="3 9" id="KW-0132">Cell division</keyword>
<dbReference type="GO" id="GO:0005737">
    <property type="term" value="C:cytoplasm"/>
    <property type="evidence" value="ECO:0007669"/>
    <property type="project" value="UniProtKB-SubCell"/>
</dbReference>
<feature type="active site" evidence="9">
    <location>
        <position position="240"/>
    </location>
</feature>
<dbReference type="SUPFAM" id="SSF56349">
    <property type="entry name" value="DNA breaking-rejoining enzymes"/>
    <property type="match status" value="1"/>
</dbReference>
<name>A0A3P3XT41_9SPIR</name>
<evidence type="ECO:0000256" key="1">
    <source>
        <dbReference type="ARBA" id="ARBA00004496"/>
    </source>
</evidence>
<feature type="active site" evidence="9">
    <location>
        <position position="266"/>
    </location>
</feature>
<sequence>MDARFLDYLDYLGAVRGLSPKTVEVYKRDLAHYEVFLEGKDVDEADASDIRTFAGTLVMEKRAPASVNRTLSAVRGFYRYRLRFHADAKDPAREVENVPAGRPLPSFLFEEETKIFLDGIDGEGFRDVRDRALLEVMYSTGCRVSELCGMQLARLNLSADSIRVKGKGSKERLVFLCDSAVQAIKRYLPYRAALMRRLGIEEHNKIFINAKGHPLSTRGAEKIVEKRRLQAGIKKHLTPHTFRHSFATHLVAAGADMRVVQEMLGHSSISTTQVYAHVDMERLRRVYEQAHPHGSKSK</sequence>
<organism evidence="12">
    <name type="scientific">uncultured spirochete</name>
    <dbReference type="NCBI Taxonomy" id="156406"/>
    <lineage>
        <taxon>Bacteria</taxon>
        <taxon>Pseudomonadati</taxon>
        <taxon>Spirochaetota</taxon>
        <taxon>Spirochaetia</taxon>
        <taxon>Spirochaetales</taxon>
        <taxon>environmental samples</taxon>
    </lineage>
</organism>